<dbReference type="CDD" id="cd09272">
    <property type="entry name" value="RNase_HI_RT_Ty1"/>
    <property type="match status" value="1"/>
</dbReference>
<reference evidence="1 2" key="1">
    <citation type="submission" date="2017-11" db="EMBL/GenBank/DDBJ databases">
        <title>De novo assembly and phasing of dikaryotic genomes from two isolates of Puccinia coronata f. sp. avenae, the causal agent of oat crown rust.</title>
        <authorList>
            <person name="Miller M.E."/>
            <person name="Zhang Y."/>
            <person name="Omidvar V."/>
            <person name="Sperschneider J."/>
            <person name="Schwessinger B."/>
            <person name="Raley C."/>
            <person name="Palmer J.M."/>
            <person name="Garnica D."/>
            <person name="Upadhyaya N."/>
            <person name="Rathjen J."/>
            <person name="Taylor J.M."/>
            <person name="Park R.F."/>
            <person name="Dodds P.N."/>
            <person name="Hirsch C.D."/>
            <person name="Kianian S.F."/>
            <person name="Figueroa M."/>
        </authorList>
    </citation>
    <scope>NUCLEOTIDE SEQUENCE [LARGE SCALE GENOMIC DNA]</scope>
    <source>
        <strain evidence="1">12SD80</strain>
    </source>
</reference>
<name>A0A2N5T1E2_9BASI</name>
<evidence type="ECO:0000313" key="2">
    <source>
        <dbReference type="Proteomes" id="UP000235392"/>
    </source>
</evidence>
<dbReference type="EMBL" id="PGCI01000716">
    <property type="protein sequence ID" value="PLW19320.1"/>
    <property type="molecule type" value="Genomic_DNA"/>
</dbReference>
<organism evidence="1 2">
    <name type="scientific">Puccinia coronata f. sp. avenae</name>
    <dbReference type="NCBI Taxonomy" id="200324"/>
    <lineage>
        <taxon>Eukaryota</taxon>
        <taxon>Fungi</taxon>
        <taxon>Dikarya</taxon>
        <taxon>Basidiomycota</taxon>
        <taxon>Pucciniomycotina</taxon>
        <taxon>Pucciniomycetes</taxon>
        <taxon>Pucciniales</taxon>
        <taxon>Pucciniaceae</taxon>
        <taxon>Puccinia</taxon>
    </lineage>
</organism>
<dbReference type="AlphaFoldDB" id="A0A2N5T1E2"/>
<protein>
    <submittedName>
        <fullName evidence="1">Uncharacterized protein</fullName>
    </submittedName>
</protein>
<comment type="caution">
    <text evidence="1">The sequence shown here is derived from an EMBL/GenBank/DDBJ whole genome shotgun (WGS) entry which is preliminary data.</text>
</comment>
<proteinExistence type="predicted"/>
<evidence type="ECO:0000313" key="1">
    <source>
        <dbReference type="EMBL" id="PLW19320.1"/>
    </source>
</evidence>
<gene>
    <name evidence="1" type="ORF">PCASD_15218</name>
</gene>
<accession>A0A2N5T1E2</accession>
<sequence>MQPSEPDFLEVLVTSLAIKIDVPLIFNDNSGAVVISKEPKLNPNTKHIEIRFQYIRQLINGRVMKIQQVSTVGMIADILTKPLGKIKLADACKQLHLTNSSRTLHPPNRFTYHSIIKTLIF</sequence>
<dbReference type="Proteomes" id="UP000235392">
    <property type="component" value="Unassembled WGS sequence"/>
</dbReference>